<organism evidence="3 4">
    <name type="scientific">Photorhabdus tasmaniensis</name>
    <dbReference type="NCBI Taxonomy" id="1004159"/>
    <lineage>
        <taxon>Bacteria</taxon>
        <taxon>Pseudomonadati</taxon>
        <taxon>Pseudomonadota</taxon>
        <taxon>Gammaproteobacteria</taxon>
        <taxon>Enterobacterales</taxon>
        <taxon>Morganellaceae</taxon>
        <taxon>Photorhabdus</taxon>
    </lineage>
</organism>
<gene>
    <name evidence="3" type="ORF">C5471_17970</name>
</gene>
<dbReference type="Gene3D" id="3.30.420.10">
    <property type="entry name" value="Ribonuclease H-like superfamily/Ribonuclease H"/>
    <property type="match status" value="1"/>
</dbReference>
<feature type="compositionally biased region" description="Basic residues" evidence="1">
    <location>
        <begin position="411"/>
        <end position="422"/>
    </location>
</feature>
<evidence type="ECO:0000313" key="4">
    <source>
        <dbReference type="Proteomes" id="UP000697802"/>
    </source>
</evidence>
<dbReference type="PANTHER" id="PTHR35004:SF7">
    <property type="entry name" value="INTEGRASE PROTEIN"/>
    <property type="match status" value="1"/>
</dbReference>
<dbReference type="Proteomes" id="UP000697802">
    <property type="component" value="Unassembled WGS sequence"/>
</dbReference>
<evidence type="ECO:0000259" key="2">
    <source>
        <dbReference type="PROSITE" id="PS50994"/>
    </source>
</evidence>
<feature type="region of interest" description="Disordered" evidence="1">
    <location>
        <begin position="404"/>
        <end position="425"/>
    </location>
</feature>
<dbReference type="PROSITE" id="PS50994">
    <property type="entry name" value="INTEGRASE"/>
    <property type="match status" value="1"/>
</dbReference>
<dbReference type="SUPFAM" id="SSF53098">
    <property type="entry name" value="Ribonuclease H-like"/>
    <property type="match status" value="1"/>
</dbReference>
<dbReference type="InterPro" id="IPR001584">
    <property type="entry name" value="Integrase_cat-core"/>
</dbReference>
<dbReference type="PANTHER" id="PTHR35004">
    <property type="entry name" value="TRANSPOSASE RV3428C-RELATED"/>
    <property type="match status" value="1"/>
</dbReference>
<dbReference type="NCBIfam" id="NF033594">
    <property type="entry name" value="transpos_ISNCY_2"/>
    <property type="match status" value="1"/>
</dbReference>
<evidence type="ECO:0000256" key="1">
    <source>
        <dbReference type="SAM" id="MobiDB-lite"/>
    </source>
</evidence>
<protein>
    <submittedName>
        <fullName evidence="3">ISNCY family transposase</fullName>
    </submittedName>
</protein>
<accession>A0ABX0GJW2</accession>
<name>A0ABX0GJW2_9GAMM</name>
<dbReference type="SUPFAM" id="SSF46689">
    <property type="entry name" value="Homeodomain-like"/>
    <property type="match status" value="1"/>
</dbReference>
<dbReference type="InterPro" id="IPR009057">
    <property type="entry name" value="Homeodomain-like_sf"/>
</dbReference>
<reference evidence="3 4" key="1">
    <citation type="submission" date="2018-02" db="EMBL/GenBank/DDBJ databases">
        <authorList>
            <person name="Machado R.A."/>
        </authorList>
    </citation>
    <scope>NUCLEOTIDE SEQUENCE [LARGE SCALE GENOMIC DNA]</scope>
    <source>
        <strain evidence="3 4">T327</strain>
    </source>
</reference>
<dbReference type="InterPro" id="IPR036397">
    <property type="entry name" value="RNaseH_sf"/>
</dbReference>
<dbReference type="InterPro" id="IPR012337">
    <property type="entry name" value="RNaseH-like_sf"/>
</dbReference>
<feature type="domain" description="Integrase catalytic" evidence="2">
    <location>
        <begin position="124"/>
        <end position="313"/>
    </location>
</feature>
<sequence length="448" mass="51886">MSDKELRRINVIQAVCEKRLRRRDAAGQLGLTERQVQRLVNRYRGSGAAGLTHGHRGNQGNRCLPESLKWRVLALVRQNYSDFGPTLAAEKLRERHDIVVSVETLRKWMTADGLWVPYVRRKPRIYQPRNRRDCLGELIQIEGSPHDWFEGRAPKCCLLVFIDDATGQLMHLRFGETESAFDYMLATREYINKHGKPLVFYSDKHGIFRVNHPNGALTGTTQFGRVLHDIGVDLICANSPQAKGRVERANQTLQDRLIKEMRLEGISSIEEANAWVESFISDFNRRFARAPRYPKNLHRLVTESAEELDDMFAWQETRKLTKSLTFRYDKMIYLVDPTEENSRIAGENIMVYDYPDGTLAFKYGHRALSCQVFDKLDCIDQGKIVDNKRLGTVLKLAQDKMDELERQDKRSRSKSMPRRRAQARVQEQLRAVNPVLANPEEFRASLRR</sequence>
<dbReference type="InterPro" id="IPR047797">
    <property type="entry name" value="ISNCY_transpos"/>
</dbReference>
<dbReference type="Pfam" id="PF13565">
    <property type="entry name" value="HTH_32"/>
    <property type="match status" value="1"/>
</dbReference>
<dbReference type="EMBL" id="PUJU01000045">
    <property type="protein sequence ID" value="NHB89477.1"/>
    <property type="molecule type" value="Genomic_DNA"/>
</dbReference>
<proteinExistence type="predicted"/>
<dbReference type="RefSeq" id="WP_133813508.1">
    <property type="nucleotide sequence ID" value="NZ_CAWPIF010000045.1"/>
</dbReference>
<comment type="caution">
    <text evidence="3">The sequence shown here is derived from an EMBL/GenBank/DDBJ whole genome shotgun (WGS) entry which is preliminary data.</text>
</comment>
<keyword evidence="4" id="KW-1185">Reference proteome</keyword>
<evidence type="ECO:0000313" key="3">
    <source>
        <dbReference type="EMBL" id="NHB89477.1"/>
    </source>
</evidence>